<keyword evidence="2" id="KW-1185">Reference proteome</keyword>
<comment type="caution">
    <text evidence="1">The sequence shown here is derived from an EMBL/GenBank/DDBJ whole genome shotgun (WGS) entry which is preliminary data.</text>
</comment>
<organism evidence="1 2">
    <name type="scientific">Russula ochroleuca</name>
    <dbReference type="NCBI Taxonomy" id="152965"/>
    <lineage>
        <taxon>Eukaryota</taxon>
        <taxon>Fungi</taxon>
        <taxon>Dikarya</taxon>
        <taxon>Basidiomycota</taxon>
        <taxon>Agaricomycotina</taxon>
        <taxon>Agaricomycetes</taxon>
        <taxon>Russulales</taxon>
        <taxon>Russulaceae</taxon>
        <taxon>Russula</taxon>
    </lineage>
</organism>
<dbReference type="AlphaFoldDB" id="A0A9P5JVG8"/>
<protein>
    <submittedName>
        <fullName evidence="1">Uncharacterized protein</fullName>
    </submittedName>
</protein>
<accession>A0A9P5JVG8</accession>
<evidence type="ECO:0000313" key="1">
    <source>
        <dbReference type="EMBL" id="KAF8463371.1"/>
    </source>
</evidence>
<reference evidence="1" key="2">
    <citation type="journal article" date="2020" name="Nat. Commun.">
        <title>Large-scale genome sequencing of mycorrhizal fungi provides insights into the early evolution of symbiotic traits.</title>
        <authorList>
            <person name="Miyauchi S."/>
            <person name="Kiss E."/>
            <person name="Kuo A."/>
            <person name="Drula E."/>
            <person name="Kohler A."/>
            <person name="Sanchez-Garcia M."/>
            <person name="Morin E."/>
            <person name="Andreopoulos B."/>
            <person name="Barry K.W."/>
            <person name="Bonito G."/>
            <person name="Buee M."/>
            <person name="Carver A."/>
            <person name="Chen C."/>
            <person name="Cichocki N."/>
            <person name="Clum A."/>
            <person name="Culley D."/>
            <person name="Crous P.W."/>
            <person name="Fauchery L."/>
            <person name="Girlanda M."/>
            <person name="Hayes R.D."/>
            <person name="Keri Z."/>
            <person name="LaButti K."/>
            <person name="Lipzen A."/>
            <person name="Lombard V."/>
            <person name="Magnuson J."/>
            <person name="Maillard F."/>
            <person name="Murat C."/>
            <person name="Nolan M."/>
            <person name="Ohm R.A."/>
            <person name="Pangilinan J."/>
            <person name="Pereira M.F."/>
            <person name="Perotto S."/>
            <person name="Peter M."/>
            <person name="Pfister S."/>
            <person name="Riley R."/>
            <person name="Sitrit Y."/>
            <person name="Stielow J.B."/>
            <person name="Szollosi G."/>
            <person name="Zifcakova L."/>
            <person name="Stursova M."/>
            <person name="Spatafora J.W."/>
            <person name="Tedersoo L."/>
            <person name="Vaario L.M."/>
            <person name="Yamada A."/>
            <person name="Yan M."/>
            <person name="Wang P."/>
            <person name="Xu J."/>
            <person name="Bruns T."/>
            <person name="Baldrian P."/>
            <person name="Vilgalys R."/>
            <person name="Dunand C."/>
            <person name="Henrissat B."/>
            <person name="Grigoriev I.V."/>
            <person name="Hibbett D."/>
            <person name="Nagy L.G."/>
            <person name="Martin F.M."/>
        </authorList>
    </citation>
    <scope>NUCLEOTIDE SEQUENCE</scope>
    <source>
        <strain evidence="1">Prilba</strain>
    </source>
</reference>
<dbReference type="EMBL" id="WHVB01000073">
    <property type="protein sequence ID" value="KAF8463371.1"/>
    <property type="molecule type" value="Genomic_DNA"/>
</dbReference>
<proteinExistence type="predicted"/>
<reference evidence="1" key="1">
    <citation type="submission" date="2019-10" db="EMBL/GenBank/DDBJ databases">
        <authorList>
            <consortium name="DOE Joint Genome Institute"/>
            <person name="Kuo A."/>
            <person name="Miyauchi S."/>
            <person name="Kiss E."/>
            <person name="Drula E."/>
            <person name="Kohler A."/>
            <person name="Sanchez-Garcia M."/>
            <person name="Andreopoulos B."/>
            <person name="Barry K.W."/>
            <person name="Bonito G."/>
            <person name="Buee M."/>
            <person name="Carver A."/>
            <person name="Chen C."/>
            <person name="Cichocki N."/>
            <person name="Clum A."/>
            <person name="Culley D."/>
            <person name="Crous P.W."/>
            <person name="Fauchery L."/>
            <person name="Girlanda M."/>
            <person name="Hayes R."/>
            <person name="Keri Z."/>
            <person name="LaButti K."/>
            <person name="Lipzen A."/>
            <person name="Lombard V."/>
            <person name="Magnuson J."/>
            <person name="Maillard F."/>
            <person name="Morin E."/>
            <person name="Murat C."/>
            <person name="Nolan M."/>
            <person name="Ohm R."/>
            <person name="Pangilinan J."/>
            <person name="Pereira M."/>
            <person name="Perotto S."/>
            <person name="Peter M."/>
            <person name="Riley R."/>
            <person name="Sitrit Y."/>
            <person name="Stielow B."/>
            <person name="Szollosi G."/>
            <person name="Zifcakova L."/>
            <person name="Stursova M."/>
            <person name="Spatafora J.W."/>
            <person name="Tedersoo L."/>
            <person name="Vaario L.-M."/>
            <person name="Yamada A."/>
            <person name="Yan M."/>
            <person name="Wang P."/>
            <person name="Xu J."/>
            <person name="Bruns T."/>
            <person name="Baldrian P."/>
            <person name="Vilgalys R."/>
            <person name="Henrissat B."/>
            <person name="Grigoriev I.V."/>
            <person name="Hibbett D."/>
            <person name="Nagy L.G."/>
            <person name="Martin F.M."/>
        </authorList>
    </citation>
    <scope>NUCLEOTIDE SEQUENCE</scope>
    <source>
        <strain evidence="1">Prilba</strain>
    </source>
</reference>
<dbReference type="Proteomes" id="UP000759537">
    <property type="component" value="Unassembled WGS sequence"/>
</dbReference>
<name>A0A9P5JVG8_9AGAM</name>
<evidence type="ECO:0000313" key="2">
    <source>
        <dbReference type="Proteomes" id="UP000759537"/>
    </source>
</evidence>
<sequence>MSSADSFNSDSSLIHQDLQMPREQEYAYFLLVLGLNNGRNLQNASLAVQICLEILAIEQKEYRSYRRAFETSEHTERVVPHVPIHLVPNSATWPRSLIKGTEQIALESGQQSTGVHLDLVSSWVGEIFNMSAIISGVLVLPTRKQLMQNCLSAHNSLTQRCTREGSPPSLAIELPSNLLPAPQAFSANLISDSSRASTNVTSTMHIKIGIVHFPNSMAQSISMYGIWSPPSTQGIDTIRRHQHRPEYQDDGSVPMMQMVKKPTASPLTLIRFESDVYHVGYEPFRGRLIRQGLSDGVIRHSLNLMWDEKLPFHVRKYKR</sequence>
<gene>
    <name evidence="1" type="ORF">DFH94DRAFT_686756</name>
</gene>